<evidence type="ECO:0000313" key="2">
    <source>
        <dbReference type="Proteomes" id="UP001189429"/>
    </source>
</evidence>
<sequence length="137" mass="14920">PLAATRVDPGARLASGMRPLRNTAIWAIVALLKGYVKIRALVRTSRHEAWDEEFLAERLTTSVAERESELLARVAGSLYKTDGCIEVPGRPGSTGDLSLYGQRVQTSTVFQTPLPALSIIYIYMYPSPGLQVGDSEA</sequence>
<organism evidence="1 2">
    <name type="scientific">Prorocentrum cordatum</name>
    <dbReference type="NCBI Taxonomy" id="2364126"/>
    <lineage>
        <taxon>Eukaryota</taxon>
        <taxon>Sar</taxon>
        <taxon>Alveolata</taxon>
        <taxon>Dinophyceae</taxon>
        <taxon>Prorocentrales</taxon>
        <taxon>Prorocentraceae</taxon>
        <taxon>Prorocentrum</taxon>
    </lineage>
</organism>
<evidence type="ECO:0000313" key="1">
    <source>
        <dbReference type="EMBL" id="CAK0810403.1"/>
    </source>
</evidence>
<proteinExistence type="predicted"/>
<protein>
    <submittedName>
        <fullName evidence="1">Uncharacterized protein</fullName>
    </submittedName>
</protein>
<comment type="caution">
    <text evidence="1">The sequence shown here is derived from an EMBL/GenBank/DDBJ whole genome shotgun (WGS) entry which is preliminary data.</text>
</comment>
<name>A0ABN9R111_9DINO</name>
<dbReference type="EMBL" id="CAUYUJ010004647">
    <property type="protein sequence ID" value="CAK0810403.1"/>
    <property type="molecule type" value="Genomic_DNA"/>
</dbReference>
<gene>
    <name evidence="1" type="ORF">PCOR1329_LOCUS15378</name>
</gene>
<feature type="non-terminal residue" evidence="1">
    <location>
        <position position="1"/>
    </location>
</feature>
<reference evidence="1" key="1">
    <citation type="submission" date="2023-10" db="EMBL/GenBank/DDBJ databases">
        <authorList>
            <person name="Chen Y."/>
            <person name="Shah S."/>
            <person name="Dougan E. K."/>
            <person name="Thang M."/>
            <person name="Chan C."/>
        </authorList>
    </citation>
    <scope>NUCLEOTIDE SEQUENCE [LARGE SCALE GENOMIC DNA]</scope>
</reference>
<dbReference type="Proteomes" id="UP001189429">
    <property type="component" value="Unassembled WGS sequence"/>
</dbReference>
<keyword evidence="2" id="KW-1185">Reference proteome</keyword>
<accession>A0ABN9R111</accession>